<dbReference type="eggNOG" id="COG0842">
    <property type="taxonomic scope" value="Bacteria"/>
</dbReference>
<proteinExistence type="inferred from homology"/>
<reference evidence="7" key="1">
    <citation type="submission" date="2006-10" db="EMBL/GenBank/DDBJ databases">
        <title>Complete sequence of Solibacter usitatus Ellin6076.</title>
        <authorList>
            <consortium name="US DOE Joint Genome Institute"/>
            <person name="Copeland A."/>
            <person name="Lucas S."/>
            <person name="Lapidus A."/>
            <person name="Barry K."/>
            <person name="Detter J.C."/>
            <person name="Glavina del Rio T."/>
            <person name="Hammon N."/>
            <person name="Israni S."/>
            <person name="Dalin E."/>
            <person name="Tice H."/>
            <person name="Pitluck S."/>
            <person name="Thompson L.S."/>
            <person name="Brettin T."/>
            <person name="Bruce D."/>
            <person name="Han C."/>
            <person name="Tapia R."/>
            <person name="Gilna P."/>
            <person name="Schmutz J."/>
            <person name="Larimer F."/>
            <person name="Land M."/>
            <person name="Hauser L."/>
            <person name="Kyrpides N."/>
            <person name="Mikhailova N."/>
            <person name="Janssen P.H."/>
            <person name="Kuske C.R."/>
            <person name="Richardson P."/>
        </authorList>
    </citation>
    <scope>NUCLEOTIDE SEQUENCE</scope>
    <source>
        <strain evidence="7">Ellin6076</strain>
    </source>
</reference>
<protein>
    <recommendedName>
        <fullName evidence="5">Transport permease protein</fullName>
    </recommendedName>
</protein>
<dbReference type="InterPro" id="IPR032466">
    <property type="entry name" value="Metal_Hydrolase"/>
</dbReference>
<feature type="domain" description="ABC transmembrane type-2" evidence="6">
    <location>
        <begin position="16"/>
        <end position="242"/>
    </location>
</feature>
<evidence type="ECO:0000256" key="3">
    <source>
        <dbReference type="ARBA" id="ARBA00022989"/>
    </source>
</evidence>
<accession>Q02CX0</accession>
<name>Q02CX0_SOLUE</name>
<evidence type="ECO:0000259" key="6">
    <source>
        <dbReference type="PROSITE" id="PS51012"/>
    </source>
</evidence>
<dbReference type="GO" id="GO:0140359">
    <property type="term" value="F:ABC-type transporter activity"/>
    <property type="evidence" value="ECO:0007669"/>
    <property type="project" value="InterPro"/>
</dbReference>
<comment type="similarity">
    <text evidence="5">Belongs to the ABC-2 integral membrane protein family.</text>
</comment>
<feature type="transmembrane region" description="Helical" evidence="5">
    <location>
        <begin position="48"/>
        <end position="68"/>
    </location>
</feature>
<dbReference type="Gene3D" id="3.20.20.140">
    <property type="entry name" value="Metal-dependent hydrolases"/>
    <property type="match status" value="1"/>
</dbReference>
<dbReference type="SUPFAM" id="SSF51338">
    <property type="entry name" value="Composite domain of metallo-dependent hydrolases"/>
    <property type="match status" value="1"/>
</dbReference>
<feature type="transmembrane region" description="Helical" evidence="5">
    <location>
        <begin position="21"/>
        <end position="42"/>
    </location>
</feature>
<keyword evidence="3 5" id="KW-1133">Transmembrane helix</keyword>
<dbReference type="KEGG" id="sus:Acid_0080"/>
<evidence type="ECO:0000313" key="7">
    <source>
        <dbReference type="EMBL" id="ABJ81096.1"/>
    </source>
</evidence>
<dbReference type="OrthoDB" id="9797498at2"/>
<dbReference type="InterPro" id="IPR013525">
    <property type="entry name" value="ABC2_TM"/>
</dbReference>
<gene>
    <name evidence="7" type="ordered locus">Acid_0080</name>
</gene>
<dbReference type="eggNOG" id="COG1228">
    <property type="taxonomic scope" value="Bacteria"/>
</dbReference>
<feature type="transmembrane region" description="Helical" evidence="5">
    <location>
        <begin position="253"/>
        <end position="271"/>
    </location>
</feature>
<dbReference type="PANTHER" id="PTHR43135">
    <property type="entry name" value="ALPHA-D-RIBOSE 1-METHYLPHOSPHONATE 5-TRIPHOSPHATE DIPHOSPHATASE"/>
    <property type="match status" value="1"/>
</dbReference>
<dbReference type="Pfam" id="PF01061">
    <property type="entry name" value="ABC2_membrane"/>
    <property type="match status" value="1"/>
</dbReference>
<dbReference type="STRING" id="234267.Acid_0080"/>
<dbReference type="EMBL" id="CP000473">
    <property type="protein sequence ID" value="ABJ81096.1"/>
    <property type="molecule type" value="Genomic_DNA"/>
</dbReference>
<keyword evidence="4 5" id="KW-0472">Membrane</keyword>
<dbReference type="PRINTS" id="PR00164">
    <property type="entry name" value="ABC2TRNSPORT"/>
</dbReference>
<dbReference type="FunCoup" id="Q02CX0">
    <property type="interactions" value="13"/>
</dbReference>
<dbReference type="InterPro" id="IPR051781">
    <property type="entry name" value="Metallo-dep_Hydrolase"/>
</dbReference>
<dbReference type="SUPFAM" id="SSF51556">
    <property type="entry name" value="Metallo-dependent hydrolases"/>
    <property type="match status" value="1"/>
</dbReference>
<keyword evidence="5" id="KW-1003">Cell membrane</keyword>
<dbReference type="Gene3D" id="2.30.40.10">
    <property type="entry name" value="Urease, subunit C, domain 1"/>
    <property type="match status" value="1"/>
</dbReference>
<dbReference type="InterPro" id="IPR047817">
    <property type="entry name" value="ABC2_TM_bact-type"/>
</dbReference>
<evidence type="ECO:0000256" key="5">
    <source>
        <dbReference type="RuleBase" id="RU361157"/>
    </source>
</evidence>
<feature type="transmembrane region" description="Helical" evidence="5">
    <location>
        <begin position="166"/>
        <end position="184"/>
    </location>
</feature>
<dbReference type="PROSITE" id="PS51012">
    <property type="entry name" value="ABC_TM2"/>
    <property type="match status" value="1"/>
</dbReference>
<dbReference type="InParanoid" id="Q02CX0"/>
<dbReference type="GO" id="GO:0043190">
    <property type="term" value="C:ATP-binding cassette (ABC) transporter complex"/>
    <property type="evidence" value="ECO:0007669"/>
    <property type="project" value="InterPro"/>
</dbReference>
<dbReference type="PANTHER" id="PTHR43135:SF3">
    <property type="entry name" value="ALPHA-D-RIBOSE 1-METHYLPHOSPHONATE 5-TRIPHOSPHATE DIPHOSPHATASE"/>
    <property type="match status" value="1"/>
</dbReference>
<dbReference type="Pfam" id="PF01979">
    <property type="entry name" value="Amidohydro_1"/>
    <property type="match status" value="1"/>
</dbReference>
<keyword evidence="2 5" id="KW-0812">Transmembrane</keyword>
<feature type="transmembrane region" description="Helical" evidence="5">
    <location>
        <begin position="219"/>
        <end position="241"/>
    </location>
</feature>
<sequence>MKAYIALFKNNMRLTLRDRGVLFFNYLFPLIFFFAFAELFHAGVGGGIAYFVSTVLVMGILGNGLWGAGMRSVQEREANILRRFKVTPISPLPILVAAMVSGWLLFVPVLFLLVGLAHFLYAMPLPQNWFSLFLMASLGVCSLRAIGLILAAVTNTMQEATIAIQILYMPMLFLSGATFPAAMLPKWAQTLAQFMPASYLVTGFQGIFFQNQNLLDNKAAVGALLATILLGTFLAMQLFRWEKEERIQPRKKLWVIAVLAPFAVLGTWQMFSKEHLGENQALFRQLQRSDRFLIRNTRIFTGDGAVIENGSVFVHDGKIAEVYQGTAPDPEQIKAEVIEGAGKTLLPGLIDVHVHLAASGGLGGSDSEFQLAMQHSAAALLYSGVTAARSVGDGLDASLKLRKSLDSGARLGANLFICGPMFTAEGGHGTEFVEHLPPAIKNSVRAQLIRTPKTPEEARKQVRDLKAAQVDGIKAILEAGWGDGMLFDRLDLLIVRAVAEEAHAQRLPLAIHTGDARDVADAIEIGTTSVEHGSWRDEIPDRLLERMAHGGIYLDPTLGVIEAYANYFAGKSDALGNSLVQQVVSGQLLKNTREFLASGKAVNPDRAEQFQHALDQARANLLHAWKAGVPLAMGTDSGNPMVFHGPSLHHEIQLWVQAGIPIPVALQAATVNAAKLLGAGQRIGAIRKGMDADLLMVDGNPLQEIGATERISLVVLKGERIRRAALFDQK</sequence>
<dbReference type="InterPro" id="IPR006680">
    <property type="entry name" value="Amidohydro-rel"/>
</dbReference>
<dbReference type="InterPro" id="IPR000412">
    <property type="entry name" value="ABC_2_transport"/>
</dbReference>
<feature type="transmembrane region" description="Helical" evidence="5">
    <location>
        <begin position="129"/>
        <end position="154"/>
    </location>
</feature>
<organism evidence="7">
    <name type="scientific">Solibacter usitatus (strain Ellin6076)</name>
    <dbReference type="NCBI Taxonomy" id="234267"/>
    <lineage>
        <taxon>Bacteria</taxon>
        <taxon>Pseudomonadati</taxon>
        <taxon>Acidobacteriota</taxon>
        <taxon>Terriglobia</taxon>
        <taxon>Bryobacterales</taxon>
        <taxon>Solibacteraceae</taxon>
        <taxon>Candidatus Solibacter</taxon>
    </lineage>
</organism>
<dbReference type="InterPro" id="IPR011059">
    <property type="entry name" value="Metal-dep_hydrolase_composite"/>
</dbReference>
<dbReference type="GO" id="GO:0016810">
    <property type="term" value="F:hydrolase activity, acting on carbon-nitrogen (but not peptide) bonds"/>
    <property type="evidence" value="ECO:0007669"/>
    <property type="project" value="InterPro"/>
</dbReference>
<evidence type="ECO:0000256" key="1">
    <source>
        <dbReference type="ARBA" id="ARBA00004141"/>
    </source>
</evidence>
<comment type="subcellular location">
    <subcellularLocation>
        <location evidence="5">Cell membrane</location>
        <topology evidence="5">Multi-pass membrane protein</topology>
    </subcellularLocation>
    <subcellularLocation>
        <location evidence="1">Membrane</location>
        <topology evidence="1">Multi-pass membrane protein</topology>
    </subcellularLocation>
</comment>
<keyword evidence="5" id="KW-0813">Transport</keyword>
<evidence type="ECO:0000256" key="2">
    <source>
        <dbReference type="ARBA" id="ARBA00022692"/>
    </source>
</evidence>
<feature type="transmembrane region" description="Helical" evidence="5">
    <location>
        <begin position="89"/>
        <end position="117"/>
    </location>
</feature>
<evidence type="ECO:0000256" key="4">
    <source>
        <dbReference type="ARBA" id="ARBA00023136"/>
    </source>
</evidence>
<dbReference type="HOGENOM" id="CLU_379423_0_0_0"/>
<dbReference type="AlphaFoldDB" id="Q02CX0"/>